<reference evidence="2 3" key="1">
    <citation type="journal article" date="2022" name="Environ. Microbiol. Rep.">
        <title>Eco-phylogenetic analyses reveal divergent evolution of vitamin B12 metabolism in the marine bacterial family 'Psychromonadaceae'.</title>
        <authorList>
            <person name="Jin X."/>
            <person name="Yang Y."/>
            <person name="Cao H."/>
            <person name="Gao B."/>
            <person name="Zhao Z."/>
        </authorList>
    </citation>
    <scope>NUCLEOTIDE SEQUENCE [LARGE SCALE GENOMIC DNA]</scope>
    <source>
        <strain evidence="2 3">MKS20</strain>
    </source>
</reference>
<dbReference type="RefSeq" id="WP_233054647.1">
    <property type="nucleotide sequence ID" value="NZ_JAIMJA010000027.1"/>
</dbReference>
<accession>A0ABS8WF16</accession>
<name>A0ABS8WF16_9GAMM</name>
<organism evidence="2 3">
    <name type="scientific">Motilimonas cestriensis</name>
    <dbReference type="NCBI Taxonomy" id="2742685"/>
    <lineage>
        <taxon>Bacteria</taxon>
        <taxon>Pseudomonadati</taxon>
        <taxon>Pseudomonadota</taxon>
        <taxon>Gammaproteobacteria</taxon>
        <taxon>Alteromonadales</taxon>
        <taxon>Alteromonadales genera incertae sedis</taxon>
        <taxon>Motilimonas</taxon>
    </lineage>
</organism>
<dbReference type="EMBL" id="JAIMJA010000027">
    <property type="protein sequence ID" value="MCE2596888.1"/>
    <property type="molecule type" value="Genomic_DNA"/>
</dbReference>
<evidence type="ECO:0008006" key="4">
    <source>
        <dbReference type="Google" id="ProtNLM"/>
    </source>
</evidence>
<sequence>MEISFKPFDFIHERPLKLTNQKIRQGIGLMYKFLLVFFSMISPVLAMPVPADIAHQVSQRANILSSATLSEDYEQVIALSYPAMVNKIGGPSMAAKIAYEAVRLLNEEGVVISDLTIGKPLEYFAAKDKELIVLSTHLELKSEQGKVNTDSYLFAIREDNSDWMFIDSNALKDVAELKVYFPELPEDYSLPQKAVKFTPASK</sequence>
<gene>
    <name evidence="2" type="ORF">K6Y31_19115</name>
</gene>
<proteinExistence type="predicted"/>
<keyword evidence="1" id="KW-0812">Transmembrane</keyword>
<keyword evidence="3" id="KW-1185">Reference proteome</keyword>
<evidence type="ECO:0000256" key="1">
    <source>
        <dbReference type="SAM" id="Phobius"/>
    </source>
</evidence>
<evidence type="ECO:0000313" key="3">
    <source>
        <dbReference type="Proteomes" id="UP001201273"/>
    </source>
</evidence>
<protein>
    <recommendedName>
        <fullName evidence="4">DUF3828 domain-containing protein</fullName>
    </recommendedName>
</protein>
<feature type="transmembrane region" description="Helical" evidence="1">
    <location>
        <begin position="29"/>
        <end position="49"/>
    </location>
</feature>
<evidence type="ECO:0000313" key="2">
    <source>
        <dbReference type="EMBL" id="MCE2596888.1"/>
    </source>
</evidence>
<keyword evidence="1" id="KW-1133">Transmembrane helix</keyword>
<comment type="caution">
    <text evidence="2">The sequence shown here is derived from an EMBL/GenBank/DDBJ whole genome shotgun (WGS) entry which is preliminary data.</text>
</comment>
<keyword evidence="1" id="KW-0472">Membrane</keyword>
<dbReference type="Proteomes" id="UP001201273">
    <property type="component" value="Unassembled WGS sequence"/>
</dbReference>